<name>A0ABT1SVV5_9SPHI</name>
<dbReference type="PANTHER" id="PTHR43685">
    <property type="entry name" value="GLYCOSYLTRANSFERASE"/>
    <property type="match status" value="1"/>
</dbReference>
<dbReference type="InterPro" id="IPR029044">
    <property type="entry name" value="Nucleotide-diphossugar_trans"/>
</dbReference>
<keyword evidence="3" id="KW-1185">Reference proteome</keyword>
<dbReference type="RefSeq" id="WP_256536690.1">
    <property type="nucleotide sequence ID" value="NZ_JANHOH010000001.1"/>
</dbReference>
<protein>
    <submittedName>
        <fullName evidence="2">Glycosyltransferase</fullName>
    </submittedName>
</protein>
<dbReference type="SUPFAM" id="SSF53448">
    <property type="entry name" value="Nucleotide-diphospho-sugar transferases"/>
    <property type="match status" value="1"/>
</dbReference>
<dbReference type="InterPro" id="IPR050834">
    <property type="entry name" value="Glycosyltransf_2"/>
</dbReference>
<reference evidence="2 3" key="1">
    <citation type="submission" date="2022-07" db="EMBL/GenBank/DDBJ databases">
        <title>Mucilaginibacter sp. JC4.</title>
        <authorList>
            <person name="Le V."/>
            <person name="Ko S.-R."/>
            <person name="Ahn C.-Y."/>
            <person name="Oh H.-M."/>
        </authorList>
    </citation>
    <scope>NUCLEOTIDE SEQUENCE [LARGE SCALE GENOMIC DNA]</scope>
    <source>
        <strain evidence="2 3">JC4</strain>
    </source>
</reference>
<evidence type="ECO:0000313" key="3">
    <source>
        <dbReference type="Proteomes" id="UP001204376"/>
    </source>
</evidence>
<organism evidence="2 3">
    <name type="scientific">Mucilaginibacter aquariorum</name>
    <dbReference type="NCBI Taxonomy" id="2967225"/>
    <lineage>
        <taxon>Bacteria</taxon>
        <taxon>Pseudomonadati</taxon>
        <taxon>Bacteroidota</taxon>
        <taxon>Sphingobacteriia</taxon>
        <taxon>Sphingobacteriales</taxon>
        <taxon>Sphingobacteriaceae</taxon>
        <taxon>Mucilaginibacter</taxon>
    </lineage>
</organism>
<feature type="domain" description="Glycosyltransferase 2-like" evidence="1">
    <location>
        <begin position="9"/>
        <end position="175"/>
    </location>
</feature>
<dbReference type="CDD" id="cd00761">
    <property type="entry name" value="Glyco_tranf_GTA_type"/>
    <property type="match status" value="1"/>
</dbReference>
<accession>A0ABT1SVV5</accession>
<dbReference type="EMBL" id="JANHOH010000001">
    <property type="protein sequence ID" value="MCQ6956474.1"/>
    <property type="molecule type" value="Genomic_DNA"/>
</dbReference>
<proteinExistence type="predicted"/>
<evidence type="ECO:0000313" key="2">
    <source>
        <dbReference type="EMBL" id="MCQ6956474.1"/>
    </source>
</evidence>
<evidence type="ECO:0000259" key="1">
    <source>
        <dbReference type="Pfam" id="PF00535"/>
    </source>
</evidence>
<dbReference type="Pfam" id="PF00535">
    <property type="entry name" value="Glycos_transf_2"/>
    <property type="match status" value="1"/>
</dbReference>
<dbReference type="Proteomes" id="UP001204376">
    <property type="component" value="Unassembled WGS sequence"/>
</dbReference>
<dbReference type="PANTHER" id="PTHR43685:SF2">
    <property type="entry name" value="GLYCOSYLTRANSFERASE 2-LIKE DOMAIN-CONTAINING PROTEIN"/>
    <property type="match status" value="1"/>
</dbReference>
<gene>
    <name evidence="2" type="ORF">NPE20_00815</name>
</gene>
<dbReference type="Gene3D" id="3.90.550.10">
    <property type="entry name" value="Spore Coat Polysaccharide Biosynthesis Protein SpsA, Chain A"/>
    <property type="match status" value="1"/>
</dbReference>
<dbReference type="InterPro" id="IPR001173">
    <property type="entry name" value="Glyco_trans_2-like"/>
</dbReference>
<sequence length="332" mass="37848">MSHISNKVSICICTYNQAQYLEKAIRSAAQQTILPTEIIVFDDCSTDETPQILQRLLAELPLLKIFRQDKNCGIAKNVDDCLREAKGNFIIRLDSDDYLLPDYTEKLSKLLLKHPSAGYAHADVQEINENGVYLNKRSLFRKSEFQSDTDALKASIKGYRVAANIIMFRKEALEKVNYLAGRPNFGEDYHLTCAISAAGYGNVYLKEILAFYRVWSDAGKLRTRRKLSEINGICKVFDDVIEPAYIERSWHLKILKRKRASLACQHANCLSWNIYSKDEKKEIALELVKLSDSLKVKIVSGMYLNDFGVFIFIITNLKSNIKSMIKAVLLNL</sequence>
<comment type="caution">
    <text evidence="2">The sequence shown here is derived from an EMBL/GenBank/DDBJ whole genome shotgun (WGS) entry which is preliminary data.</text>
</comment>